<dbReference type="NCBIfam" id="NF001377">
    <property type="entry name" value="PRK00278.2-4"/>
    <property type="match status" value="1"/>
</dbReference>
<dbReference type="EMBL" id="DNZF01000200">
    <property type="protein sequence ID" value="HBK54080.1"/>
    <property type="molecule type" value="Genomic_DNA"/>
</dbReference>
<feature type="domain" description="Indole-3-glycerol phosphate synthase" evidence="10">
    <location>
        <begin position="2"/>
        <end position="251"/>
    </location>
</feature>
<dbReference type="InterPro" id="IPR013785">
    <property type="entry name" value="Aldolase_TIM"/>
</dbReference>
<dbReference type="InterPro" id="IPR045186">
    <property type="entry name" value="Indole-3-glycerol_P_synth"/>
</dbReference>
<evidence type="ECO:0000256" key="9">
    <source>
        <dbReference type="ARBA" id="ARBA00023239"/>
    </source>
</evidence>
<comment type="caution">
    <text evidence="11">The sequence shown here is derived from an EMBL/GenBank/DDBJ whole genome shotgun (WGS) entry which is preliminary data.</text>
</comment>
<dbReference type="UniPathway" id="UPA00035">
    <property type="reaction ID" value="UER00043"/>
</dbReference>
<dbReference type="InterPro" id="IPR013798">
    <property type="entry name" value="Indole-3-glycerol_P_synth_dom"/>
</dbReference>
<dbReference type="FunFam" id="3.20.20.70:FF:000024">
    <property type="entry name" value="Indole-3-glycerol phosphate synthase"/>
    <property type="match status" value="1"/>
</dbReference>
<comment type="similarity">
    <text evidence="3">Belongs to the TrpC family.</text>
</comment>
<evidence type="ECO:0000313" key="11">
    <source>
        <dbReference type="EMBL" id="HBK54080.1"/>
    </source>
</evidence>
<protein>
    <recommendedName>
        <fullName evidence="4">indole-3-glycerol-phosphate synthase</fullName>
        <ecNumber evidence="4">4.1.1.48</ecNumber>
    </recommendedName>
</protein>
<comment type="catalytic activity">
    <reaction evidence="1">
        <text>1-(2-carboxyphenylamino)-1-deoxy-D-ribulose 5-phosphate + H(+) = (1S,2R)-1-C-(indol-3-yl)glycerol 3-phosphate + CO2 + H2O</text>
        <dbReference type="Rhea" id="RHEA:23476"/>
        <dbReference type="ChEBI" id="CHEBI:15377"/>
        <dbReference type="ChEBI" id="CHEBI:15378"/>
        <dbReference type="ChEBI" id="CHEBI:16526"/>
        <dbReference type="ChEBI" id="CHEBI:58613"/>
        <dbReference type="ChEBI" id="CHEBI:58866"/>
        <dbReference type="EC" id="4.1.1.48"/>
    </reaction>
</comment>
<proteinExistence type="inferred from homology"/>
<dbReference type="SUPFAM" id="SSF51366">
    <property type="entry name" value="Ribulose-phoshate binding barrel"/>
    <property type="match status" value="1"/>
</dbReference>
<evidence type="ECO:0000256" key="7">
    <source>
        <dbReference type="ARBA" id="ARBA00022822"/>
    </source>
</evidence>
<sequence length="260" mass="28893">MLKTIAEAKLKEVKRLRESLDIAQVEARCETSRQISLSRDPGGKLQLIAEIKKTSPLKGLLCREFSPLEIARSYEANGAAVISVITEQEFFDGRKEYLPLVKTGVKLPLLRKDFIIDEVQVYESWQMGADLLLLIAALHDYDSLLALVEKCSALDMEPLLETHGRDEIKMALDLPVKIIGINNRNLRDFSVDIRSSLDLLPLIPDSYLKVSESGIKEAGDLRLLESAGCDFALVGEALVTAADPGAKLRELLSYRQEQGL</sequence>
<evidence type="ECO:0000256" key="1">
    <source>
        <dbReference type="ARBA" id="ARBA00001633"/>
    </source>
</evidence>
<name>A0A354YXJ7_9FIRM</name>
<dbReference type="Pfam" id="PF00218">
    <property type="entry name" value="IGPS"/>
    <property type="match status" value="1"/>
</dbReference>
<keyword evidence="5" id="KW-0028">Amino-acid biosynthesis</keyword>
<evidence type="ECO:0000256" key="8">
    <source>
        <dbReference type="ARBA" id="ARBA00023141"/>
    </source>
</evidence>
<evidence type="ECO:0000313" key="12">
    <source>
        <dbReference type="Proteomes" id="UP000263273"/>
    </source>
</evidence>
<dbReference type="CDD" id="cd00331">
    <property type="entry name" value="IGPS"/>
    <property type="match status" value="1"/>
</dbReference>
<keyword evidence="8" id="KW-0057">Aromatic amino acid biosynthesis</keyword>
<evidence type="ECO:0000256" key="2">
    <source>
        <dbReference type="ARBA" id="ARBA00004696"/>
    </source>
</evidence>
<dbReference type="PANTHER" id="PTHR22854">
    <property type="entry name" value="TRYPTOPHAN BIOSYNTHESIS PROTEIN"/>
    <property type="match status" value="1"/>
</dbReference>
<dbReference type="PANTHER" id="PTHR22854:SF2">
    <property type="entry name" value="INDOLE-3-GLYCEROL-PHOSPHATE SYNTHASE"/>
    <property type="match status" value="1"/>
</dbReference>
<organism evidence="11 12">
    <name type="scientific">Syntrophomonas wolfei</name>
    <dbReference type="NCBI Taxonomy" id="863"/>
    <lineage>
        <taxon>Bacteria</taxon>
        <taxon>Bacillati</taxon>
        <taxon>Bacillota</taxon>
        <taxon>Clostridia</taxon>
        <taxon>Eubacteriales</taxon>
        <taxon>Syntrophomonadaceae</taxon>
        <taxon>Syntrophomonas</taxon>
    </lineage>
</organism>
<gene>
    <name evidence="11" type="ORF">DDZ44_09105</name>
</gene>
<accession>A0A354YXJ7</accession>
<dbReference type="GO" id="GO:0004425">
    <property type="term" value="F:indole-3-glycerol-phosphate synthase activity"/>
    <property type="evidence" value="ECO:0007669"/>
    <property type="project" value="UniProtKB-EC"/>
</dbReference>
<dbReference type="InterPro" id="IPR011060">
    <property type="entry name" value="RibuloseP-bd_barrel"/>
</dbReference>
<keyword evidence="7" id="KW-0822">Tryptophan biosynthesis</keyword>
<evidence type="ECO:0000259" key="10">
    <source>
        <dbReference type="Pfam" id="PF00218"/>
    </source>
</evidence>
<dbReference type="GO" id="GO:0000162">
    <property type="term" value="P:L-tryptophan biosynthetic process"/>
    <property type="evidence" value="ECO:0007669"/>
    <property type="project" value="UniProtKB-UniPathway"/>
</dbReference>
<keyword evidence="6" id="KW-0210">Decarboxylase</keyword>
<dbReference type="EC" id="4.1.1.48" evidence="4"/>
<dbReference type="Proteomes" id="UP000263273">
    <property type="component" value="Unassembled WGS sequence"/>
</dbReference>
<comment type="pathway">
    <text evidence="2">Amino-acid biosynthesis; L-tryptophan biosynthesis; L-tryptophan from chorismate: step 4/5.</text>
</comment>
<dbReference type="RefSeq" id="WP_061214198.1">
    <property type="nucleotide sequence ID" value="NZ_DCDX01000103.1"/>
</dbReference>
<dbReference type="Gene3D" id="3.20.20.70">
    <property type="entry name" value="Aldolase class I"/>
    <property type="match status" value="1"/>
</dbReference>
<dbReference type="GO" id="GO:0004640">
    <property type="term" value="F:phosphoribosylanthranilate isomerase activity"/>
    <property type="evidence" value="ECO:0007669"/>
    <property type="project" value="TreeGrafter"/>
</dbReference>
<dbReference type="AlphaFoldDB" id="A0A354YXJ7"/>
<evidence type="ECO:0000256" key="4">
    <source>
        <dbReference type="ARBA" id="ARBA00012362"/>
    </source>
</evidence>
<reference evidence="11 12" key="1">
    <citation type="journal article" date="2018" name="Nat. Biotechnol.">
        <title>A standardized bacterial taxonomy based on genome phylogeny substantially revises the tree of life.</title>
        <authorList>
            <person name="Parks D.H."/>
            <person name="Chuvochina M."/>
            <person name="Waite D.W."/>
            <person name="Rinke C."/>
            <person name="Skarshewski A."/>
            <person name="Chaumeil P.A."/>
            <person name="Hugenholtz P."/>
        </authorList>
    </citation>
    <scope>NUCLEOTIDE SEQUENCE [LARGE SCALE GENOMIC DNA]</scope>
    <source>
        <strain evidence="11">UBA10948</strain>
    </source>
</reference>
<evidence type="ECO:0000256" key="5">
    <source>
        <dbReference type="ARBA" id="ARBA00022605"/>
    </source>
</evidence>
<keyword evidence="9" id="KW-0456">Lyase</keyword>
<evidence type="ECO:0000256" key="3">
    <source>
        <dbReference type="ARBA" id="ARBA00008737"/>
    </source>
</evidence>
<evidence type="ECO:0000256" key="6">
    <source>
        <dbReference type="ARBA" id="ARBA00022793"/>
    </source>
</evidence>
<dbReference type="STRING" id="378794.GCA_001570625_01732"/>